<comment type="caution">
    <text evidence="1">The sequence shown here is derived from an EMBL/GenBank/DDBJ whole genome shotgun (WGS) entry which is preliminary data.</text>
</comment>
<dbReference type="Proteomes" id="UP000615446">
    <property type="component" value="Unassembled WGS sequence"/>
</dbReference>
<protein>
    <submittedName>
        <fullName evidence="1">Uncharacterized protein</fullName>
    </submittedName>
</protein>
<gene>
    <name evidence="1" type="ORF">RCL2_002005200</name>
</gene>
<dbReference type="EMBL" id="BLAL01000228">
    <property type="protein sequence ID" value="GES93306.1"/>
    <property type="molecule type" value="Genomic_DNA"/>
</dbReference>
<evidence type="ECO:0000313" key="2">
    <source>
        <dbReference type="Proteomes" id="UP000615446"/>
    </source>
</evidence>
<reference evidence="1" key="1">
    <citation type="submission" date="2019-10" db="EMBL/GenBank/DDBJ databases">
        <title>Conservation and host-specific expression of non-tandemly repeated heterogenous ribosome RNA gene in arbuscular mycorrhizal fungi.</title>
        <authorList>
            <person name="Maeda T."/>
            <person name="Kobayashi Y."/>
            <person name="Nakagawa T."/>
            <person name="Ezawa T."/>
            <person name="Yamaguchi K."/>
            <person name="Bino T."/>
            <person name="Nishimoto Y."/>
            <person name="Shigenobu S."/>
            <person name="Kawaguchi M."/>
        </authorList>
    </citation>
    <scope>NUCLEOTIDE SEQUENCE</scope>
    <source>
        <strain evidence="1">HR1</strain>
    </source>
</reference>
<dbReference type="OrthoDB" id="10551675at2759"/>
<evidence type="ECO:0000313" key="1">
    <source>
        <dbReference type="EMBL" id="GES93306.1"/>
    </source>
</evidence>
<dbReference type="AlphaFoldDB" id="A0A8H3QVC9"/>
<proteinExistence type="predicted"/>
<accession>A0A8H3QVC9</accession>
<organism evidence="1 2">
    <name type="scientific">Rhizophagus clarus</name>
    <dbReference type="NCBI Taxonomy" id="94130"/>
    <lineage>
        <taxon>Eukaryota</taxon>
        <taxon>Fungi</taxon>
        <taxon>Fungi incertae sedis</taxon>
        <taxon>Mucoromycota</taxon>
        <taxon>Glomeromycotina</taxon>
        <taxon>Glomeromycetes</taxon>
        <taxon>Glomerales</taxon>
        <taxon>Glomeraceae</taxon>
        <taxon>Rhizophagus</taxon>
    </lineage>
</organism>
<sequence>MNRKITPQYKVSQLRKGELIPNVHVENIVGISPYYKSVIDKYLSQYDVCGLAELEQKIRRRSLAINQNSVTSPTREILSALVSRAFNNLL</sequence>
<name>A0A8H3QVC9_9GLOM</name>